<evidence type="ECO:0000259" key="7">
    <source>
        <dbReference type="PROSITE" id="PS51158"/>
    </source>
</evidence>
<dbReference type="Proteomes" id="UP001444071">
    <property type="component" value="Unassembled WGS sequence"/>
</dbReference>
<comment type="caution">
    <text evidence="8">The sequence shown here is derived from an EMBL/GenBank/DDBJ whole genome shotgun (WGS) entry which is preliminary data.</text>
</comment>
<sequence length="275" mass="32162">MDDDLMFSMEEEGSTQRPSAQRIVKQRASSLSDANASEDDDDEENFISPILGDSAKEVCNYLKDLAYTRQLSNSLPQSNFLYRHETEAEHRSYTVISESARSAWINAIEKARAMPDPWAQFHLEEIETEPCIRYRYSAITGEWAQDQIYIKMAAQPFGKGAMRECFRTKKLSNFLHSSNWKSASNYVAKRYMETVDRDVYFEDVRLQMEAKLWGEEYNRHRPPKQVDIMQMCVMEMTNRPGKPLFHLEHYIEGKYIKYNSNSGFVRDDNIRLTPQ</sequence>
<feature type="compositionally biased region" description="Acidic residues" evidence="6">
    <location>
        <begin position="1"/>
        <end position="13"/>
    </location>
</feature>
<proteinExistence type="predicted"/>
<dbReference type="PANTHER" id="PTHR45992">
    <property type="entry name" value="EUKARYOTIC ELONGATION FACTOR 2 KINASE-RELATED"/>
    <property type="match status" value="1"/>
</dbReference>
<feature type="region of interest" description="Disordered" evidence="6">
    <location>
        <begin position="1"/>
        <end position="44"/>
    </location>
</feature>
<evidence type="ECO:0000256" key="6">
    <source>
        <dbReference type="SAM" id="MobiDB-lite"/>
    </source>
</evidence>
<evidence type="ECO:0000256" key="2">
    <source>
        <dbReference type="ARBA" id="ARBA00022679"/>
    </source>
</evidence>
<evidence type="ECO:0000256" key="4">
    <source>
        <dbReference type="ARBA" id="ARBA00022777"/>
    </source>
</evidence>
<evidence type="ECO:0000256" key="1">
    <source>
        <dbReference type="ARBA" id="ARBA00022527"/>
    </source>
</evidence>
<gene>
    <name evidence="8" type="ORF">XENORESO_008832</name>
</gene>
<dbReference type="EMBL" id="JAHRIM010062838">
    <property type="protein sequence ID" value="MEQ2271760.1"/>
    <property type="molecule type" value="Genomic_DNA"/>
</dbReference>
<dbReference type="InterPro" id="IPR051852">
    <property type="entry name" value="Alpha-type_PK"/>
</dbReference>
<keyword evidence="2" id="KW-0808">Transferase</keyword>
<feature type="domain" description="Alpha-type protein kinase" evidence="7">
    <location>
        <begin position="135"/>
        <end position="275"/>
    </location>
</feature>
<keyword evidence="9" id="KW-1185">Reference proteome</keyword>
<dbReference type="SUPFAM" id="SSF56112">
    <property type="entry name" value="Protein kinase-like (PK-like)"/>
    <property type="match status" value="1"/>
</dbReference>
<organism evidence="8 9">
    <name type="scientific">Xenotaenia resolanae</name>
    <dbReference type="NCBI Taxonomy" id="208358"/>
    <lineage>
        <taxon>Eukaryota</taxon>
        <taxon>Metazoa</taxon>
        <taxon>Chordata</taxon>
        <taxon>Craniata</taxon>
        <taxon>Vertebrata</taxon>
        <taxon>Euteleostomi</taxon>
        <taxon>Actinopterygii</taxon>
        <taxon>Neopterygii</taxon>
        <taxon>Teleostei</taxon>
        <taxon>Neoteleostei</taxon>
        <taxon>Acanthomorphata</taxon>
        <taxon>Ovalentaria</taxon>
        <taxon>Atherinomorphae</taxon>
        <taxon>Cyprinodontiformes</taxon>
        <taxon>Goodeidae</taxon>
        <taxon>Xenotaenia</taxon>
    </lineage>
</organism>
<protein>
    <recommendedName>
        <fullName evidence="7">Alpha-type protein kinase domain-containing protein</fullName>
    </recommendedName>
</protein>
<evidence type="ECO:0000256" key="5">
    <source>
        <dbReference type="ARBA" id="ARBA00022840"/>
    </source>
</evidence>
<reference evidence="8 9" key="1">
    <citation type="submission" date="2021-06" db="EMBL/GenBank/DDBJ databases">
        <authorList>
            <person name="Palmer J.M."/>
        </authorList>
    </citation>
    <scope>NUCLEOTIDE SEQUENCE [LARGE SCALE GENOMIC DNA]</scope>
    <source>
        <strain evidence="8 9">XR_2019</strain>
        <tissue evidence="8">Muscle</tissue>
    </source>
</reference>
<dbReference type="PROSITE" id="PS51158">
    <property type="entry name" value="ALPHA_KINASE"/>
    <property type="match status" value="1"/>
</dbReference>
<keyword evidence="3" id="KW-0547">Nucleotide-binding</keyword>
<dbReference type="PANTHER" id="PTHR45992:SF2">
    <property type="entry name" value="EUKARYOTIC ELONGATION FACTOR 2 KINASE"/>
    <property type="match status" value="1"/>
</dbReference>
<evidence type="ECO:0000313" key="8">
    <source>
        <dbReference type="EMBL" id="MEQ2271760.1"/>
    </source>
</evidence>
<dbReference type="Pfam" id="PF02816">
    <property type="entry name" value="Alpha_kinase"/>
    <property type="match status" value="1"/>
</dbReference>
<keyword evidence="1" id="KW-0723">Serine/threonine-protein kinase</keyword>
<dbReference type="SMART" id="SM00811">
    <property type="entry name" value="Alpha_kinase"/>
    <property type="match status" value="1"/>
</dbReference>
<keyword evidence="4" id="KW-0418">Kinase</keyword>
<evidence type="ECO:0000256" key="3">
    <source>
        <dbReference type="ARBA" id="ARBA00022741"/>
    </source>
</evidence>
<name>A0ABV0WRN4_9TELE</name>
<accession>A0ABV0WRN4</accession>
<dbReference type="Gene3D" id="3.30.200.20">
    <property type="entry name" value="Phosphorylase Kinase, domain 1"/>
    <property type="match status" value="2"/>
</dbReference>
<feature type="non-terminal residue" evidence="8">
    <location>
        <position position="275"/>
    </location>
</feature>
<dbReference type="InterPro" id="IPR004166">
    <property type="entry name" value="a-kinase_dom"/>
</dbReference>
<evidence type="ECO:0000313" key="9">
    <source>
        <dbReference type="Proteomes" id="UP001444071"/>
    </source>
</evidence>
<dbReference type="InterPro" id="IPR011009">
    <property type="entry name" value="Kinase-like_dom_sf"/>
</dbReference>
<keyword evidence="5" id="KW-0067">ATP-binding</keyword>